<dbReference type="SUPFAM" id="SSF53474">
    <property type="entry name" value="alpha/beta-Hydrolases"/>
    <property type="match status" value="1"/>
</dbReference>
<evidence type="ECO:0000313" key="2">
    <source>
        <dbReference type="EMBL" id="MDC7227885.1"/>
    </source>
</evidence>
<sequence length="308" mass="35709">MVFFIAGIIIAALFILGFKFYRISLHPHRHDHEESFNYELEHESIKQKYYDVLEKEEFTADSDFGYKINGLWFPNRDTNGYESKRSVIIVHGYSVNMFTSLRFLKLFLDKGFNVLIYDQRFHGKSGGKNCSMGYYEKYDLRTLVTRVLDRTGFNSTVGIHGSSMGAATAVMHAAIDDRISFTVADCPYDDLNREFAHRLKKDYKLPVFPLMYISSLITRLSMGFFFNTVSPLKDVDYIKTPILFIHGEQDDYVPPSCSIRMYEKVRGKKGLYLAKNAGHGESIFVNRDAYEKVVYRFIDNLEPVKQQD</sequence>
<dbReference type="Pfam" id="PF00561">
    <property type="entry name" value="Abhydrolase_1"/>
    <property type="match status" value="1"/>
</dbReference>
<dbReference type="Gene3D" id="3.40.50.1820">
    <property type="entry name" value="alpha/beta hydrolase"/>
    <property type="match status" value="1"/>
</dbReference>
<protein>
    <submittedName>
        <fullName evidence="2">Alpha/beta hydrolase</fullName>
    </submittedName>
</protein>
<dbReference type="GO" id="GO:0016787">
    <property type="term" value="F:hydrolase activity"/>
    <property type="evidence" value="ECO:0007669"/>
    <property type="project" value="UniProtKB-KW"/>
</dbReference>
<comment type="caution">
    <text evidence="2">The sequence shown here is derived from an EMBL/GenBank/DDBJ whole genome shotgun (WGS) entry which is preliminary data.</text>
</comment>
<dbReference type="InterPro" id="IPR029058">
    <property type="entry name" value="AB_hydrolase_fold"/>
</dbReference>
<feature type="domain" description="AB hydrolase-1" evidence="1">
    <location>
        <begin position="87"/>
        <end position="205"/>
    </location>
</feature>
<proteinExistence type="predicted"/>
<dbReference type="InterPro" id="IPR052920">
    <property type="entry name" value="DNA-binding_regulatory"/>
</dbReference>
<dbReference type="EMBL" id="JAQQAL010000035">
    <property type="protein sequence ID" value="MDC7227885.1"/>
    <property type="molecule type" value="Genomic_DNA"/>
</dbReference>
<organism evidence="2 3">
    <name type="scientific">Candidatus Thalassospirochaeta sargassi</name>
    <dbReference type="NCBI Taxonomy" id="3119039"/>
    <lineage>
        <taxon>Bacteria</taxon>
        <taxon>Pseudomonadati</taxon>
        <taxon>Spirochaetota</taxon>
        <taxon>Spirochaetia</taxon>
        <taxon>Spirochaetales</taxon>
        <taxon>Spirochaetaceae</taxon>
        <taxon>Candidatus Thalassospirochaeta</taxon>
    </lineage>
</organism>
<gene>
    <name evidence="2" type="ORF">PQJ61_14055</name>
</gene>
<name>A0AAJ1MNL1_9SPIO</name>
<reference evidence="2 3" key="1">
    <citation type="submission" date="2022-12" db="EMBL/GenBank/DDBJ databases">
        <title>Metagenome assembled genome from gulf of manar.</title>
        <authorList>
            <person name="Kohli P."/>
            <person name="Pk S."/>
            <person name="Venkata Ramana C."/>
            <person name="Sasikala C."/>
        </authorList>
    </citation>
    <scope>NUCLEOTIDE SEQUENCE [LARGE SCALE GENOMIC DNA]</scope>
    <source>
        <strain evidence="2">JB008</strain>
    </source>
</reference>
<dbReference type="Proteomes" id="UP001221217">
    <property type="component" value="Unassembled WGS sequence"/>
</dbReference>
<dbReference type="PANTHER" id="PTHR43358:SF5">
    <property type="entry name" value="EXPORTED PROTEIN"/>
    <property type="match status" value="1"/>
</dbReference>
<dbReference type="PANTHER" id="PTHR43358">
    <property type="entry name" value="ALPHA/BETA-HYDROLASE"/>
    <property type="match status" value="1"/>
</dbReference>
<dbReference type="AlphaFoldDB" id="A0AAJ1MNL1"/>
<evidence type="ECO:0000313" key="3">
    <source>
        <dbReference type="Proteomes" id="UP001221217"/>
    </source>
</evidence>
<dbReference type="InterPro" id="IPR000073">
    <property type="entry name" value="AB_hydrolase_1"/>
</dbReference>
<keyword evidence="2" id="KW-0378">Hydrolase</keyword>
<evidence type="ECO:0000259" key="1">
    <source>
        <dbReference type="Pfam" id="PF00561"/>
    </source>
</evidence>
<accession>A0AAJ1MNL1</accession>